<dbReference type="GO" id="GO:0140359">
    <property type="term" value="F:ABC-type transporter activity"/>
    <property type="evidence" value="ECO:0007669"/>
    <property type="project" value="InterPro"/>
</dbReference>
<evidence type="ECO:0000256" key="1">
    <source>
        <dbReference type="ARBA" id="ARBA00004651"/>
    </source>
</evidence>
<reference evidence="8" key="1">
    <citation type="submission" date="2018-05" db="EMBL/GenBank/DDBJ databases">
        <authorList>
            <person name="Lanie J.A."/>
            <person name="Ng W.-L."/>
            <person name="Kazmierczak K.M."/>
            <person name="Andrzejewski T.M."/>
            <person name="Davidsen T.M."/>
            <person name="Wayne K.J."/>
            <person name="Tettelin H."/>
            <person name="Glass J.I."/>
            <person name="Rusch D."/>
            <person name="Podicherti R."/>
            <person name="Tsui H.-C.T."/>
            <person name="Winkler M.E."/>
        </authorList>
    </citation>
    <scope>NUCLEOTIDE SEQUENCE</scope>
</reference>
<dbReference type="PANTHER" id="PTHR30294">
    <property type="entry name" value="MEMBRANE COMPONENT OF ABC TRANSPORTER YHHJ-RELATED"/>
    <property type="match status" value="1"/>
</dbReference>
<evidence type="ECO:0000256" key="2">
    <source>
        <dbReference type="ARBA" id="ARBA00022475"/>
    </source>
</evidence>
<gene>
    <name evidence="8" type="ORF">METZ01_LOCUS398017</name>
</gene>
<dbReference type="InterPro" id="IPR051449">
    <property type="entry name" value="ABC-2_transporter_component"/>
</dbReference>
<dbReference type="GO" id="GO:0005886">
    <property type="term" value="C:plasma membrane"/>
    <property type="evidence" value="ECO:0007669"/>
    <property type="project" value="UniProtKB-SubCell"/>
</dbReference>
<comment type="subcellular location">
    <subcellularLocation>
        <location evidence="1">Cell membrane</location>
        <topology evidence="1">Multi-pass membrane protein</topology>
    </subcellularLocation>
</comment>
<dbReference type="InterPro" id="IPR013525">
    <property type="entry name" value="ABC2_TM"/>
</dbReference>
<evidence type="ECO:0000256" key="3">
    <source>
        <dbReference type="ARBA" id="ARBA00022692"/>
    </source>
</evidence>
<dbReference type="Pfam" id="PF01061">
    <property type="entry name" value="ABC2_membrane"/>
    <property type="match status" value="1"/>
</dbReference>
<evidence type="ECO:0000256" key="4">
    <source>
        <dbReference type="ARBA" id="ARBA00022989"/>
    </source>
</evidence>
<protein>
    <recommendedName>
        <fullName evidence="7">ABC-2 type transporter transmembrane domain-containing protein</fullName>
    </recommendedName>
</protein>
<keyword evidence="3 6" id="KW-0812">Transmembrane</keyword>
<feature type="transmembrane region" description="Helical" evidence="6">
    <location>
        <begin position="74"/>
        <end position="97"/>
    </location>
</feature>
<keyword evidence="4 6" id="KW-1133">Transmembrane helix</keyword>
<evidence type="ECO:0000256" key="5">
    <source>
        <dbReference type="ARBA" id="ARBA00023136"/>
    </source>
</evidence>
<dbReference type="AlphaFoldDB" id="A0A382VF88"/>
<dbReference type="PANTHER" id="PTHR30294:SF38">
    <property type="entry name" value="TRANSPORT PERMEASE PROTEIN"/>
    <property type="match status" value="1"/>
</dbReference>
<evidence type="ECO:0000313" key="8">
    <source>
        <dbReference type="EMBL" id="SVD45163.1"/>
    </source>
</evidence>
<feature type="transmembrane region" description="Helical" evidence="6">
    <location>
        <begin position="103"/>
        <end position="122"/>
    </location>
</feature>
<keyword evidence="5 6" id="KW-0472">Membrane</keyword>
<feature type="transmembrane region" description="Helical" evidence="6">
    <location>
        <begin position="32"/>
        <end position="53"/>
    </location>
</feature>
<sequence length="125" mass="13615">MSVGLLFGAPTIVIWLLSYILSDTPGAFNTWGAYILALFPLIFMFLITSIATLRERTSGTLERIMSLPVGKFEFIMGYALTFSFLAVLQAAFLSYISFTFFGLEIQGSALLIIVIAVINGLVGTS</sequence>
<proteinExistence type="predicted"/>
<organism evidence="8">
    <name type="scientific">marine metagenome</name>
    <dbReference type="NCBI Taxonomy" id="408172"/>
    <lineage>
        <taxon>unclassified sequences</taxon>
        <taxon>metagenomes</taxon>
        <taxon>ecological metagenomes</taxon>
    </lineage>
</organism>
<keyword evidence="2" id="KW-1003">Cell membrane</keyword>
<evidence type="ECO:0000259" key="7">
    <source>
        <dbReference type="Pfam" id="PF01061"/>
    </source>
</evidence>
<evidence type="ECO:0000256" key="6">
    <source>
        <dbReference type="SAM" id="Phobius"/>
    </source>
</evidence>
<feature type="domain" description="ABC-2 type transporter transmembrane" evidence="7">
    <location>
        <begin position="12"/>
        <end position="123"/>
    </location>
</feature>
<name>A0A382VF88_9ZZZZ</name>
<accession>A0A382VF88</accession>
<dbReference type="EMBL" id="UINC01151513">
    <property type="protein sequence ID" value="SVD45163.1"/>
    <property type="molecule type" value="Genomic_DNA"/>
</dbReference>
<feature type="non-terminal residue" evidence="8">
    <location>
        <position position="125"/>
    </location>
</feature>